<dbReference type="InterPro" id="IPR003599">
    <property type="entry name" value="Ig_sub"/>
</dbReference>
<dbReference type="PROSITE" id="PS50835">
    <property type="entry name" value="IG_LIKE"/>
    <property type="match status" value="3"/>
</dbReference>
<accession>A0A3S4R8K3</accession>
<evidence type="ECO:0000256" key="4">
    <source>
        <dbReference type="ARBA" id="ARBA00023136"/>
    </source>
</evidence>
<dbReference type="OrthoDB" id="6430706at2759"/>
<reference evidence="8" key="2">
    <citation type="submission" date="2018-11" db="EMBL/GenBank/DDBJ databases">
        <title>Trombidioid mite genomics.</title>
        <authorList>
            <person name="Dong X."/>
        </authorList>
    </citation>
    <scope>NUCLEOTIDE SEQUENCE</scope>
    <source>
        <strain evidence="8">UoL-WK</strain>
    </source>
</reference>
<dbReference type="InterPro" id="IPR013783">
    <property type="entry name" value="Ig-like_fold"/>
</dbReference>
<evidence type="ECO:0000313" key="8">
    <source>
        <dbReference type="EMBL" id="RWS13016.1"/>
    </source>
</evidence>
<reference evidence="8 10" key="1">
    <citation type="journal article" date="2018" name="Gigascience">
        <title>Genomes of trombidid mites reveal novel predicted allergens and laterally-transferred genes associated with secondary metabolism.</title>
        <authorList>
            <person name="Dong X."/>
            <person name="Chaisiri K."/>
            <person name="Xia D."/>
            <person name="Armstrong S.D."/>
            <person name="Fang Y."/>
            <person name="Donnelly M.J."/>
            <person name="Kadowaki T."/>
            <person name="McGarry J.W."/>
            <person name="Darby A.C."/>
            <person name="Makepeace B.L."/>
        </authorList>
    </citation>
    <scope>NUCLEOTIDE SEQUENCE [LARGE SCALE GENOMIC DNA]</scope>
    <source>
        <strain evidence="8">UoL-WK</strain>
    </source>
</reference>
<dbReference type="InterPro" id="IPR007110">
    <property type="entry name" value="Ig-like_dom"/>
</dbReference>
<organism evidence="8 10">
    <name type="scientific">Dinothrombium tinctorium</name>
    <dbReference type="NCBI Taxonomy" id="1965070"/>
    <lineage>
        <taxon>Eukaryota</taxon>
        <taxon>Metazoa</taxon>
        <taxon>Ecdysozoa</taxon>
        <taxon>Arthropoda</taxon>
        <taxon>Chelicerata</taxon>
        <taxon>Arachnida</taxon>
        <taxon>Acari</taxon>
        <taxon>Acariformes</taxon>
        <taxon>Trombidiformes</taxon>
        <taxon>Prostigmata</taxon>
        <taxon>Anystina</taxon>
        <taxon>Parasitengona</taxon>
        <taxon>Trombidioidea</taxon>
        <taxon>Trombidiidae</taxon>
        <taxon>Dinothrombium</taxon>
    </lineage>
</organism>
<keyword evidence="2" id="KW-0812">Transmembrane</keyword>
<sequence length="321" mass="35327">MNGDYPPYIAIVGGSVQLPCNVTPPSDEDSVVLILWYRDDTSNPIYSIDARITSLSKAKHFPSDILADRGTFNITYPLSYLRINPVREDDGGEYRCRVDFKKARTVNRIFKLNVIVPVVQIVVFDDYGNNIKDIAGPYNEGSSVNLTCEAEGGSPSPSVHWFQGSAVIDDTFFISPKGTTVNTLSLSPLKRDDLMMVLSCKASNNNITAPVSHTIAIDMNLKPREVRIITPMNKLSSGVQIEFVCQSTGSKPPANIKWYIGKNELDNLGESVSEDGSVTTSFLSFVPSIEDNGKRLSCIAINSKYPDARVEDGFIVQIKCE</sequence>
<comment type="subcellular location">
    <subcellularLocation>
        <location evidence="1">Membrane</location>
        <topology evidence="1">Single-pass membrane protein</topology>
    </subcellularLocation>
</comment>
<keyword evidence="5" id="KW-1015">Disulfide bond</keyword>
<dbReference type="InterPro" id="IPR003598">
    <property type="entry name" value="Ig_sub2"/>
</dbReference>
<gene>
    <name evidence="9" type="ORF">B4U79_06195</name>
    <name evidence="7" type="ORF">B4U79_09958</name>
    <name evidence="8" type="ORF">B4U79_15839</name>
</gene>
<evidence type="ECO:0000256" key="3">
    <source>
        <dbReference type="ARBA" id="ARBA00022989"/>
    </source>
</evidence>
<evidence type="ECO:0000313" key="7">
    <source>
        <dbReference type="EMBL" id="RWS12925.1"/>
    </source>
</evidence>
<dbReference type="AlphaFoldDB" id="A0A3S4R8K3"/>
<dbReference type="Pfam" id="PF07686">
    <property type="entry name" value="V-set"/>
    <property type="match status" value="1"/>
</dbReference>
<proteinExistence type="predicted"/>
<evidence type="ECO:0000256" key="5">
    <source>
        <dbReference type="ARBA" id="ARBA00023157"/>
    </source>
</evidence>
<evidence type="ECO:0000259" key="6">
    <source>
        <dbReference type="PROSITE" id="PS50835"/>
    </source>
</evidence>
<dbReference type="InterPro" id="IPR013162">
    <property type="entry name" value="CD80_C2-set"/>
</dbReference>
<dbReference type="EMBL" id="NCKU01001135">
    <property type="protein sequence ID" value="RWS13016.1"/>
    <property type="molecule type" value="Genomic_DNA"/>
</dbReference>
<evidence type="ECO:0000313" key="9">
    <source>
        <dbReference type="EMBL" id="RWS16219.1"/>
    </source>
</evidence>
<protein>
    <submittedName>
        <fullName evidence="8">Cell adhesion molecule 4-like protein</fullName>
    </submittedName>
</protein>
<dbReference type="SMART" id="SM00409">
    <property type="entry name" value="IG"/>
    <property type="match status" value="3"/>
</dbReference>
<dbReference type="Pfam" id="PF08205">
    <property type="entry name" value="C2-set_2"/>
    <property type="match status" value="1"/>
</dbReference>
<dbReference type="CDD" id="cd00096">
    <property type="entry name" value="Ig"/>
    <property type="match status" value="1"/>
</dbReference>
<feature type="domain" description="Ig-like" evidence="6">
    <location>
        <begin position="223"/>
        <end position="311"/>
    </location>
</feature>
<keyword evidence="4" id="KW-0472">Membrane</keyword>
<evidence type="ECO:0000256" key="1">
    <source>
        <dbReference type="ARBA" id="ARBA00004167"/>
    </source>
</evidence>
<name>A0A3S4R8K3_9ACAR</name>
<dbReference type="STRING" id="1965070.A0A3S4R8K3"/>
<evidence type="ECO:0000256" key="2">
    <source>
        <dbReference type="ARBA" id="ARBA00022692"/>
    </source>
</evidence>
<comment type="caution">
    <text evidence="8">The sequence shown here is derived from an EMBL/GenBank/DDBJ whole genome shotgun (WGS) entry which is preliminary data.</text>
</comment>
<dbReference type="EMBL" id="NCKU01001159">
    <property type="protein sequence ID" value="RWS12925.1"/>
    <property type="molecule type" value="Genomic_DNA"/>
</dbReference>
<dbReference type="PANTHER" id="PTHR23278">
    <property type="entry name" value="SIDESTEP PROTEIN"/>
    <property type="match status" value="1"/>
</dbReference>
<keyword evidence="10" id="KW-1185">Reference proteome</keyword>
<dbReference type="GO" id="GO:0016020">
    <property type="term" value="C:membrane"/>
    <property type="evidence" value="ECO:0007669"/>
    <property type="project" value="UniProtKB-SubCell"/>
</dbReference>
<dbReference type="Proteomes" id="UP000285301">
    <property type="component" value="Unassembled WGS sequence"/>
</dbReference>
<dbReference type="InterPro" id="IPR036179">
    <property type="entry name" value="Ig-like_dom_sf"/>
</dbReference>
<dbReference type="SMART" id="SM00408">
    <property type="entry name" value="IGc2"/>
    <property type="match status" value="2"/>
</dbReference>
<dbReference type="EMBL" id="NCKU01000268">
    <property type="protein sequence ID" value="RWS16219.1"/>
    <property type="molecule type" value="Genomic_DNA"/>
</dbReference>
<evidence type="ECO:0000313" key="10">
    <source>
        <dbReference type="Proteomes" id="UP000285301"/>
    </source>
</evidence>
<dbReference type="Pfam" id="PF13927">
    <property type="entry name" value="Ig_3"/>
    <property type="match status" value="1"/>
</dbReference>
<dbReference type="InterPro" id="IPR013106">
    <property type="entry name" value="Ig_V-set"/>
</dbReference>
<feature type="domain" description="Ig-like" evidence="6">
    <location>
        <begin position="13"/>
        <end position="107"/>
    </location>
</feature>
<keyword evidence="3" id="KW-1133">Transmembrane helix</keyword>
<feature type="domain" description="Ig-like" evidence="6">
    <location>
        <begin position="117"/>
        <end position="216"/>
    </location>
</feature>
<dbReference type="SUPFAM" id="SSF48726">
    <property type="entry name" value="Immunoglobulin"/>
    <property type="match status" value="3"/>
</dbReference>
<dbReference type="Gene3D" id="2.60.40.10">
    <property type="entry name" value="Immunoglobulins"/>
    <property type="match status" value="3"/>
</dbReference>
<dbReference type="PANTHER" id="PTHR23278:SF19">
    <property type="entry name" value="OBSCURIN"/>
    <property type="match status" value="1"/>
</dbReference>